<dbReference type="OrthoDB" id="4319152at2"/>
<comment type="caution">
    <text evidence="3">The sequence shown here is derived from an EMBL/GenBank/DDBJ whole genome shotgun (WGS) entry which is preliminary data.</text>
</comment>
<evidence type="ECO:0000313" key="4">
    <source>
        <dbReference type="Proteomes" id="UP000256269"/>
    </source>
</evidence>
<keyword evidence="2" id="KW-1133">Transmembrane helix</keyword>
<evidence type="ECO:0000256" key="1">
    <source>
        <dbReference type="SAM" id="Coils"/>
    </source>
</evidence>
<proteinExistence type="predicted"/>
<gene>
    <name evidence="3" type="ORF">BCF44_110370</name>
</gene>
<evidence type="ECO:0000256" key="2">
    <source>
        <dbReference type="SAM" id="Phobius"/>
    </source>
</evidence>
<reference evidence="3 4" key="1">
    <citation type="submission" date="2018-08" db="EMBL/GenBank/DDBJ databases">
        <title>Genomic Encyclopedia of Archaeal and Bacterial Type Strains, Phase II (KMG-II): from individual species to whole genera.</title>
        <authorList>
            <person name="Goeker M."/>
        </authorList>
    </citation>
    <scope>NUCLEOTIDE SEQUENCE [LARGE SCALE GENOMIC DNA]</scope>
    <source>
        <strain evidence="3 4">DSM 45791</strain>
    </source>
</reference>
<feature type="coiled-coil region" evidence="1">
    <location>
        <begin position="57"/>
        <end position="84"/>
    </location>
</feature>
<accession>A0A3E0HDI0</accession>
<dbReference type="EMBL" id="QUNO01000010">
    <property type="protein sequence ID" value="REH42868.1"/>
    <property type="molecule type" value="Genomic_DNA"/>
</dbReference>
<dbReference type="AlphaFoldDB" id="A0A3E0HDI0"/>
<protein>
    <submittedName>
        <fullName evidence="3">Uncharacterized protein</fullName>
    </submittedName>
</protein>
<keyword evidence="1" id="KW-0175">Coiled coil</keyword>
<dbReference type="RefSeq" id="WP_116177652.1">
    <property type="nucleotide sequence ID" value="NZ_CP144375.1"/>
</dbReference>
<keyword evidence="4" id="KW-1185">Reference proteome</keyword>
<keyword evidence="2" id="KW-0812">Transmembrane</keyword>
<name>A0A3E0HDI0_9PSEU</name>
<evidence type="ECO:0000313" key="3">
    <source>
        <dbReference type="EMBL" id="REH42868.1"/>
    </source>
</evidence>
<feature type="transmembrane region" description="Helical" evidence="2">
    <location>
        <begin position="6"/>
        <end position="28"/>
    </location>
</feature>
<dbReference type="Proteomes" id="UP000256269">
    <property type="component" value="Unassembled WGS sequence"/>
</dbReference>
<keyword evidence="2" id="KW-0472">Membrane</keyword>
<sequence>MQNEVWPQVAGAIGLFVLLTTVITVTVWQLSATSRAKVLAGREDAYRELATSAVTAQDGATRQIAELKEQLAAMDAKLRSIEHVLKDVE</sequence>
<organism evidence="3 4">
    <name type="scientific">Kutzneria buriramensis</name>
    <dbReference type="NCBI Taxonomy" id="1045776"/>
    <lineage>
        <taxon>Bacteria</taxon>
        <taxon>Bacillati</taxon>
        <taxon>Actinomycetota</taxon>
        <taxon>Actinomycetes</taxon>
        <taxon>Pseudonocardiales</taxon>
        <taxon>Pseudonocardiaceae</taxon>
        <taxon>Kutzneria</taxon>
    </lineage>
</organism>